<evidence type="ECO:0008006" key="4">
    <source>
        <dbReference type="Google" id="ProtNLM"/>
    </source>
</evidence>
<gene>
    <name evidence="2" type="ORF">BET03_11130</name>
</gene>
<keyword evidence="1" id="KW-0812">Transmembrane</keyword>
<dbReference type="EMBL" id="MCIB01000011">
    <property type="protein sequence ID" value="RKD32458.1"/>
    <property type="molecule type" value="Genomic_DNA"/>
</dbReference>
<feature type="transmembrane region" description="Helical" evidence="1">
    <location>
        <begin position="20"/>
        <end position="43"/>
    </location>
</feature>
<evidence type="ECO:0000313" key="2">
    <source>
        <dbReference type="EMBL" id="RKD32458.1"/>
    </source>
</evidence>
<dbReference type="OrthoDB" id="6294340at2"/>
<sequence>MKYQIKNISGHQTSKVIATITAIISSVFALIGLFISLLVSFALPGDFPVGSLIMFIFIPLIYFAIGYLVIRIFTFLYNRIASRMGGIEFELSEDDIKDI</sequence>
<evidence type="ECO:0000256" key="1">
    <source>
        <dbReference type="SAM" id="Phobius"/>
    </source>
</evidence>
<dbReference type="AlphaFoldDB" id="A0A419T4Z2"/>
<organism evidence="2 3">
    <name type="scientific">Thermohalobacter berrensis</name>
    <dbReference type="NCBI Taxonomy" id="99594"/>
    <lineage>
        <taxon>Bacteria</taxon>
        <taxon>Bacillati</taxon>
        <taxon>Bacillota</taxon>
        <taxon>Tissierellia</taxon>
        <taxon>Tissierellales</taxon>
        <taxon>Thermohalobacteraceae</taxon>
        <taxon>Thermohalobacter</taxon>
    </lineage>
</organism>
<feature type="transmembrane region" description="Helical" evidence="1">
    <location>
        <begin position="49"/>
        <end position="70"/>
    </location>
</feature>
<protein>
    <recommendedName>
        <fullName evidence="4">DUF3566 domain-containing protein</fullName>
    </recommendedName>
</protein>
<accession>A0A419T4Z2</accession>
<proteinExistence type="predicted"/>
<comment type="caution">
    <text evidence="2">The sequence shown here is derived from an EMBL/GenBank/DDBJ whole genome shotgun (WGS) entry which is preliminary data.</text>
</comment>
<name>A0A419T4Z2_9FIRM</name>
<dbReference type="RefSeq" id="WP_120168535.1">
    <property type="nucleotide sequence ID" value="NZ_MCIB01000011.1"/>
</dbReference>
<reference evidence="2 3" key="1">
    <citation type="submission" date="2016-08" db="EMBL/GenBank/DDBJ databases">
        <title>Novel Firmicutes and Novel Genomes.</title>
        <authorList>
            <person name="Poppleton D.I."/>
            <person name="Gribaldo S."/>
        </authorList>
    </citation>
    <scope>NUCLEOTIDE SEQUENCE [LARGE SCALE GENOMIC DNA]</scope>
    <source>
        <strain evidence="2 3">CTT3</strain>
    </source>
</reference>
<dbReference type="Proteomes" id="UP000284177">
    <property type="component" value="Unassembled WGS sequence"/>
</dbReference>
<evidence type="ECO:0000313" key="3">
    <source>
        <dbReference type="Proteomes" id="UP000284177"/>
    </source>
</evidence>
<keyword evidence="1" id="KW-0472">Membrane</keyword>
<keyword evidence="3" id="KW-1185">Reference proteome</keyword>
<keyword evidence="1" id="KW-1133">Transmembrane helix</keyword>